<keyword evidence="1" id="KW-1133">Transmembrane helix</keyword>
<accession>A0A915YJC9</accession>
<evidence type="ECO:0000256" key="2">
    <source>
        <dbReference type="SAM" id="SignalP"/>
    </source>
</evidence>
<dbReference type="Proteomes" id="UP001060919">
    <property type="component" value="Chromosome"/>
</dbReference>
<name>A0A915YJC9_9BACT</name>
<sequence>MKKLCLLFFFLSYFSPVYAQVSLDEINKTRCQHNLNGMIAFSSWTATNLTAGTIGVLTTQGEWQHFFEMNIYFNLINLGIAVPGLISSIKAKRTGLSFEESVKEAQKVKTTYLVNGVLDFTYISLGFLLREIGRNNYQNVHLYNRLTGYGNSFIVQGGFLLLYDFIAFALHHNNGKRLDAHWKKISFQPSGAYGLGLRIQYKLHETSFPPLPYLY</sequence>
<dbReference type="Pfam" id="PF22503">
    <property type="entry name" value="DUF6992"/>
    <property type="match status" value="1"/>
</dbReference>
<keyword evidence="2" id="KW-0732">Signal</keyword>
<feature type="chain" id="PRO_5037448906" description="Outer membrane protein beta-barrel domain-containing protein" evidence="2">
    <location>
        <begin position="20"/>
        <end position="215"/>
    </location>
</feature>
<evidence type="ECO:0008006" key="5">
    <source>
        <dbReference type="Google" id="ProtNLM"/>
    </source>
</evidence>
<evidence type="ECO:0000256" key="1">
    <source>
        <dbReference type="SAM" id="Phobius"/>
    </source>
</evidence>
<dbReference type="EMBL" id="AP026867">
    <property type="protein sequence ID" value="BDS14183.1"/>
    <property type="molecule type" value="Genomic_DNA"/>
</dbReference>
<feature type="signal peptide" evidence="2">
    <location>
        <begin position="1"/>
        <end position="19"/>
    </location>
</feature>
<proteinExistence type="predicted"/>
<gene>
    <name evidence="3" type="ORF">AsAng_0049610</name>
</gene>
<dbReference type="RefSeq" id="WP_264789409.1">
    <property type="nucleotide sequence ID" value="NZ_AP026867.1"/>
</dbReference>
<organism evidence="3 4">
    <name type="scientific">Aureispira anguillae</name>
    <dbReference type="NCBI Taxonomy" id="2864201"/>
    <lineage>
        <taxon>Bacteria</taxon>
        <taxon>Pseudomonadati</taxon>
        <taxon>Bacteroidota</taxon>
        <taxon>Saprospiria</taxon>
        <taxon>Saprospirales</taxon>
        <taxon>Saprospiraceae</taxon>
        <taxon>Aureispira</taxon>
    </lineage>
</organism>
<dbReference type="AlphaFoldDB" id="A0A915YJC9"/>
<keyword evidence="1" id="KW-0472">Membrane</keyword>
<feature type="transmembrane region" description="Helical" evidence="1">
    <location>
        <begin position="149"/>
        <end position="170"/>
    </location>
</feature>
<reference evidence="3" key="1">
    <citation type="submission" date="2022-09" db="EMBL/GenBank/DDBJ databases">
        <title>Aureispira anguillicida sp. nov., isolated from Leptocephalus of Japanese eel Anguilla japonica.</title>
        <authorList>
            <person name="Yuasa K."/>
            <person name="Mekata T."/>
            <person name="Ikunari K."/>
        </authorList>
    </citation>
    <scope>NUCLEOTIDE SEQUENCE</scope>
    <source>
        <strain evidence="3">EL160426</strain>
    </source>
</reference>
<keyword evidence="4" id="KW-1185">Reference proteome</keyword>
<feature type="transmembrane region" description="Helical" evidence="1">
    <location>
        <begin position="110"/>
        <end position="129"/>
    </location>
</feature>
<keyword evidence="1" id="KW-0812">Transmembrane</keyword>
<evidence type="ECO:0000313" key="4">
    <source>
        <dbReference type="Proteomes" id="UP001060919"/>
    </source>
</evidence>
<dbReference type="InterPro" id="IPR054261">
    <property type="entry name" value="DUF6992"/>
</dbReference>
<dbReference type="KEGG" id="aup:AsAng_0049610"/>
<feature type="transmembrane region" description="Helical" evidence="1">
    <location>
        <begin position="71"/>
        <end position="89"/>
    </location>
</feature>
<protein>
    <recommendedName>
        <fullName evidence="5">Outer membrane protein beta-barrel domain-containing protein</fullName>
    </recommendedName>
</protein>
<evidence type="ECO:0000313" key="3">
    <source>
        <dbReference type="EMBL" id="BDS14183.1"/>
    </source>
</evidence>